<dbReference type="InterPro" id="IPR038898">
    <property type="entry name" value="BROX"/>
</dbReference>
<dbReference type="Pfam" id="PF03097">
    <property type="entry name" value="BRO1"/>
    <property type="match status" value="1"/>
</dbReference>
<organism evidence="3 4">
    <name type="scientific">Saprolegnia diclina (strain VS20)</name>
    <dbReference type="NCBI Taxonomy" id="1156394"/>
    <lineage>
        <taxon>Eukaryota</taxon>
        <taxon>Sar</taxon>
        <taxon>Stramenopiles</taxon>
        <taxon>Oomycota</taxon>
        <taxon>Saprolegniomycetes</taxon>
        <taxon>Saprolegniales</taxon>
        <taxon>Saprolegniaceae</taxon>
        <taxon>Saprolegnia</taxon>
    </lineage>
</organism>
<proteinExistence type="inferred from homology"/>
<dbReference type="eggNOG" id="ENOG502S36C">
    <property type="taxonomic scope" value="Eukaryota"/>
</dbReference>
<reference evidence="3 4" key="1">
    <citation type="submission" date="2012-04" db="EMBL/GenBank/DDBJ databases">
        <title>The Genome Sequence of Saprolegnia declina VS20.</title>
        <authorList>
            <consortium name="The Broad Institute Genome Sequencing Platform"/>
            <person name="Russ C."/>
            <person name="Nusbaum C."/>
            <person name="Tyler B."/>
            <person name="van West P."/>
            <person name="Dieguez-Uribeondo J."/>
            <person name="de Bruijn I."/>
            <person name="Tripathy S."/>
            <person name="Jiang R."/>
            <person name="Young S.K."/>
            <person name="Zeng Q."/>
            <person name="Gargeya S."/>
            <person name="Fitzgerald M."/>
            <person name="Haas B."/>
            <person name="Abouelleil A."/>
            <person name="Alvarado L."/>
            <person name="Arachchi H.M."/>
            <person name="Berlin A."/>
            <person name="Chapman S.B."/>
            <person name="Goldberg J."/>
            <person name="Griggs A."/>
            <person name="Gujja S."/>
            <person name="Hansen M."/>
            <person name="Howarth C."/>
            <person name="Imamovic A."/>
            <person name="Larimer J."/>
            <person name="McCowen C."/>
            <person name="Montmayeur A."/>
            <person name="Murphy C."/>
            <person name="Neiman D."/>
            <person name="Pearson M."/>
            <person name="Priest M."/>
            <person name="Roberts A."/>
            <person name="Saif S."/>
            <person name="Shea T."/>
            <person name="Sisk P."/>
            <person name="Sykes S."/>
            <person name="Wortman J."/>
            <person name="Nusbaum C."/>
            <person name="Birren B."/>
        </authorList>
    </citation>
    <scope>NUCLEOTIDE SEQUENCE [LARGE SCALE GENOMIC DNA]</scope>
    <source>
        <strain evidence="3 4">VS20</strain>
    </source>
</reference>
<dbReference type="EMBL" id="JH767159">
    <property type="protein sequence ID" value="EQC33403.1"/>
    <property type="molecule type" value="Genomic_DNA"/>
</dbReference>
<dbReference type="PROSITE" id="PS51180">
    <property type="entry name" value="BRO1"/>
    <property type="match status" value="1"/>
</dbReference>
<evidence type="ECO:0000256" key="1">
    <source>
        <dbReference type="ARBA" id="ARBA00008901"/>
    </source>
</evidence>
<dbReference type="Proteomes" id="UP000030762">
    <property type="component" value="Unassembled WGS sequence"/>
</dbReference>
<dbReference type="SMART" id="SM01041">
    <property type="entry name" value="BRO1"/>
    <property type="match status" value="1"/>
</dbReference>
<dbReference type="RefSeq" id="XP_008613043.1">
    <property type="nucleotide sequence ID" value="XM_008614821.1"/>
</dbReference>
<dbReference type="PANTHER" id="PTHR23032:SF13">
    <property type="entry name" value="BRO1 DOMAIN-CONTAINING PROTEIN BROX"/>
    <property type="match status" value="1"/>
</dbReference>
<dbReference type="InterPro" id="IPR004328">
    <property type="entry name" value="BRO1_dom"/>
</dbReference>
<protein>
    <recommendedName>
        <fullName evidence="2">BRO1 domain-containing protein</fullName>
    </recommendedName>
</protein>
<dbReference type="STRING" id="1156394.T0RLZ4"/>
<feature type="domain" description="BRO1" evidence="2">
    <location>
        <begin position="1"/>
        <end position="440"/>
    </location>
</feature>
<dbReference type="InterPro" id="IPR038499">
    <property type="entry name" value="BRO1_sf"/>
</dbReference>
<evidence type="ECO:0000259" key="2">
    <source>
        <dbReference type="PROSITE" id="PS51180"/>
    </source>
</evidence>
<evidence type="ECO:0000313" key="4">
    <source>
        <dbReference type="Proteomes" id="UP000030762"/>
    </source>
</evidence>
<accession>T0RLZ4</accession>
<dbReference type="OrthoDB" id="104504at2759"/>
<keyword evidence="4" id="KW-1185">Reference proteome</keyword>
<dbReference type="AlphaFoldDB" id="T0RLZ4"/>
<name>T0RLZ4_SAPDV</name>
<dbReference type="PANTHER" id="PTHR23032">
    <property type="entry name" value="BRO1 DOMAIN-CONTAINING PROTEIN BROX"/>
    <property type="match status" value="1"/>
</dbReference>
<dbReference type="OMA" id="CLNFCRW"/>
<gene>
    <name evidence="3" type="ORF">SDRG_08919</name>
</gene>
<evidence type="ECO:0000313" key="3">
    <source>
        <dbReference type="EMBL" id="EQC33403.1"/>
    </source>
</evidence>
<dbReference type="VEuPathDB" id="FungiDB:SDRG_08919"/>
<comment type="similarity">
    <text evidence="1">Belongs to the BROX family.</text>
</comment>
<dbReference type="Gene3D" id="1.25.40.280">
    <property type="entry name" value="alix/aip1 like domains"/>
    <property type="match status" value="1"/>
</dbReference>
<dbReference type="InParanoid" id="T0RLZ4"/>
<dbReference type="GeneID" id="19949646"/>
<sequence length="468" mass="50656">MTTPEVLKPACVVLTPGIKATKHVVFGSQKLGPVPTAVLDALTTTRAKLLCECKDFAKPAQYQWEKEKAQFQLDAYMENASQYLSLLQGFLNAARAPALAPTDDNDEAAASKPVVAEKPAPAVSFAFCEWLDVTAKSSVHALNAYHEYAHALYAVGTVLLQRASDLTTAMLSSRDFEFDEPKLKEAYQILLRTAGLFDAALGFLGQNRQTTAATGADDAAMAAWRAEQAQADTAATFAPELSRIKDFEGGAGLTALRAIALAQAQELVVLRGVTRETVDWVLMGKLCVDIASRYKDTLASLPASQVKLRGWCDFKTIYYTALGLYYQGVAEWNKKDAPGCVQAIAQFQQAKEQLARLTTLAAETQRTRDIIQRDLDIAAARNSSVYFETIPPPLPALPPTGLVQPQAFANRTIHDCTQHQRIIFHLVAPAHALWKEPLPSAQATSAATPARGSPDLPHPDAGCACAIM</sequence>